<accession>A0AAW1QB50</accession>
<protein>
    <submittedName>
        <fullName evidence="3">Uncharacterized protein</fullName>
    </submittedName>
</protein>
<dbReference type="InterPro" id="IPR012337">
    <property type="entry name" value="RNaseH-like_sf"/>
</dbReference>
<reference evidence="3 4" key="1">
    <citation type="journal article" date="2024" name="Nat. Commun.">
        <title>Phylogenomics reveals the evolutionary origins of lichenization in chlorophyte algae.</title>
        <authorList>
            <person name="Puginier C."/>
            <person name="Libourel C."/>
            <person name="Otte J."/>
            <person name="Skaloud P."/>
            <person name="Haon M."/>
            <person name="Grisel S."/>
            <person name="Petersen M."/>
            <person name="Berrin J.G."/>
            <person name="Delaux P.M."/>
            <person name="Dal Grande F."/>
            <person name="Keller J."/>
        </authorList>
    </citation>
    <scope>NUCLEOTIDE SEQUENCE [LARGE SCALE GENOMIC DNA]</scope>
    <source>
        <strain evidence="3 4">SAG 2043</strain>
    </source>
</reference>
<dbReference type="InterPro" id="IPR036397">
    <property type="entry name" value="RNaseH_sf"/>
</dbReference>
<dbReference type="GO" id="GO:0003723">
    <property type="term" value="F:RNA binding"/>
    <property type="evidence" value="ECO:0007669"/>
    <property type="project" value="TreeGrafter"/>
</dbReference>
<evidence type="ECO:0000313" key="4">
    <source>
        <dbReference type="Proteomes" id="UP001489004"/>
    </source>
</evidence>
<evidence type="ECO:0000256" key="2">
    <source>
        <dbReference type="SAM" id="MobiDB-lite"/>
    </source>
</evidence>
<evidence type="ECO:0000313" key="3">
    <source>
        <dbReference type="EMBL" id="KAK9818287.1"/>
    </source>
</evidence>
<dbReference type="Proteomes" id="UP001489004">
    <property type="component" value="Unassembled WGS sequence"/>
</dbReference>
<feature type="region of interest" description="Disordered" evidence="2">
    <location>
        <begin position="604"/>
        <end position="646"/>
    </location>
</feature>
<sequence length="646" mass="70939">MTGLYDGQTSNEYLDDIEDRYQQMVASSRQFLINQFGLSAFCWEEGEYRARTFNFYIFPAPFQGHDRRFLCQASSMQFLADQGFDFNKFIRQGVPFMPLEVRDAKLARIDQAPEWNPIAIKKPEDVEFVARLVAKVKEWVLGDEPELLLDAVNGYQRAIQYQQLETHQFDVADPPGFFIKREDVATDSGRSAVALRLVRATPQEYLDHTRDQRQRKVDAIHRAAGFSTVFEMMRRSGKPAVGHNFGFDVSYSLESFAEALPPSWPQYKQLVRKWFPGGLWDTKRLAAVLPEIFAGNTSLGEVYSGLVENWLEQYVEEFFNRRLAKPAPAAANGAALDTPAAHDTPAVTGTASLDPRNVPASAPSGLDPKDRDGDVDMADAGAGDCAGDAVGDGKEDEGLWLPDVRHADGFERYDSEAPDQFAHEAGYDAYMTGASFACLLRLHQVKKASVADLPAVGADIAAQASPSAAVNSQPDGAVLNGAATIATDVAPPLDAVLDFKGHMSVGRSDIPYAALFGEDPVPDRSHVFYIAGLPEGTHFKDVVQRCADAKLGRARVNMRHRGTLAIIELNEAGVGVAEAVAALEAVPNAAGKVMSWAAYSQWKRQQAGPEPMDRSRSFKRRRTEDGEAHAAAEAEEDRKGARCAIM</sequence>
<name>A0AAW1QB50_9CHLO</name>
<comment type="similarity">
    <text evidence="1">Belongs to the CAF1 family.</text>
</comment>
<dbReference type="PANTHER" id="PTHR15092:SF47">
    <property type="entry name" value="POLY(A)-SPECIFIC EXORIBONUCLEASE PARN"/>
    <property type="match status" value="1"/>
</dbReference>
<dbReference type="PANTHER" id="PTHR15092">
    <property type="entry name" value="POLY A -SPECIFIC RIBONUCLEASE/TARGET OF EGR1, MEMBER 1"/>
    <property type="match status" value="1"/>
</dbReference>
<dbReference type="SUPFAM" id="SSF53098">
    <property type="entry name" value="Ribonuclease H-like"/>
    <property type="match status" value="1"/>
</dbReference>
<evidence type="ECO:0000256" key="1">
    <source>
        <dbReference type="ARBA" id="ARBA00008372"/>
    </source>
</evidence>
<gene>
    <name evidence="3" type="ORF">WJX72_010105</name>
</gene>
<proteinExistence type="inferred from homology"/>
<dbReference type="EMBL" id="JALJOR010000004">
    <property type="protein sequence ID" value="KAK9818287.1"/>
    <property type="molecule type" value="Genomic_DNA"/>
</dbReference>
<feature type="region of interest" description="Disordered" evidence="2">
    <location>
        <begin position="334"/>
        <end position="398"/>
    </location>
</feature>
<keyword evidence="4" id="KW-1185">Reference proteome</keyword>
<dbReference type="Gene3D" id="3.30.420.10">
    <property type="entry name" value="Ribonuclease H-like superfamily/Ribonuclease H"/>
    <property type="match status" value="2"/>
</dbReference>
<dbReference type="InterPro" id="IPR051181">
    <property type="entry name" value="CAF1_poly(A)_ribonucleases"/>
</dbReference>
<dbReference type="GO" id="GO:0000175">
    <property type="term" value="F:3'-5'-RNA exonuclease activity"/>
    <property type="evidence" value="ECO:0007669"/>
    <property type="project" value="TreeGrafter"/>
</dbReference>
<dbReference type="Pfam" id="PF04857">
    <property type="entry name" value="CAF1"/>
    <property type="match status" value="1"/>
</dbReference>
<comment type="caution">
    <text evidence="3">The sequence shown here is derived from an EMBL/GenBank/DDBJ whole genome shotgun (WGS) entry which is preliminary data.</text>
</comment>
<feature type="compositionally biased region" description="Basic and acidic residues" evidence="2">
    <location>
        <begin position="611"/>
        <end position="640"/>
    </location>
</feature>
<organism evidence="3 4">
    <name type="scientific">[Myrmecia] bisecta</name>
    <dbReference type="NCBI Taxonomy" id="41462"/>
    <lineage>
        <taxon>Eukaryota</taxon>
        <taxon>Viridiplantae</taxon>
        <taxon>Chlorophyta</taxon>
        <taxon>core chlorophytes</taxon>
        <taxon>Trebouxiophyceae</taxon>
        <taxon>Trebouxiales</taxon>
        <taxon>Trebouxiaceae</taxon>
        <taxon>Myrmecia</taxon>
    </lineage>
</organism>
<dbReference type="AlphaFoldDB" id="A0AAW1QB50"/>
<feature type="compositionally biased region" description="Low complexity" evidence="2">
    <location>
        <begin position="378"/>
        <end position="389"/>
    </location>
</feature>
<dbReference type="InterPro" id="IPR006941">
    <property type="entry name" value="RNase_CAF1"/>
</dbReference>